<dbReference type="AlphaFoldDB" id="A0A2K1K8L3"/>
<keyword evidence="4" id="KW-0328">Glycosyltransferase</keyword>
<organism evidence="9">
    <name type="scientific">Physcomitrium patens</name>
    <name type="common">Spreading-leaved earth moss</name>
    <name type="synonym">Physcomitrella patens</name>
    <dbReference type="NCBI Taxonomy" id="3218"/>
    <lineage>
        <taxon>Eukaryota</taxon>
        <taxon>Viridiplantae</taxon>
        <taxon>Streptophyta</taxon>
        <taxon>Embryophyta</taxon>
        <taxon>Bryophyta</taxon>
        <taxon>Bryophytina</taxon>
        <taxon>Bryopsida</taxon>
        <taxon>Funariidae</taxon>
        <taxon>Funariales</taxon>
        <taxon>Funariaceae</taxon>
        <taxon>Physcomitrium</taxon>
    </lineage>
</organism>
<feature type="region of interest" description="Disordered" evidence="8">
    <location>
        <begin position="1"/>
        <end position="20"/>
    </location>
</feature>
<comment type="catalytic activity">
    <reaction evidence="7">
        <text>a lipid X + a UDP-2-N,3-O-bis[(3R)-3-hydroxyacyl]-alpha-D-glucosamine = a lipid A disaccharide + UDP + H(+)</text>
        <dbReference type="Rhea" id="RHEA:67828"/>
        <dbReference type="ChEBI" id="CHEBI:15378"/>
        <dbReference type="ChEBI" id="CHEBI:58223"/>
        <dbReference type="ChEBI" id="CHEBI:137748"/>
        <dbReference type="ChEBI" id="CHEBI:176338"/>
        <dbReference type="ChEBI" id="CHEBI:176343"/>
        <dbReference type="EC" id="2.4.1.182"/>
    </reaction>
</comment>
<keyword evidence="3" id="KW-0441">Lipid A biosynthesis</keyword>
<keyword evidence="5" id="KW-0808">Transferase</keyword>
<dbReference type="PaxDb" id="3218-PP1S221_59V6.1"/>
<dbReference type="InParanoid" id="A0A2K1K8L3"/>
<dbReference type="Proteomes" id="UP000006727">
    <property type="component" value="Chromosome 8"/>
</dbReference>
<dbReference type="GO" id="GO:0009245">
    <property type="term" value="P:lipid A biosynthetic process"/>
    <property type="evidence" value="ECO:0000318"/>
    <property type="project" value="GO_Central"/>
</dbReference>
<evidence type="ECO:0000256" key="4">
    <source>
        <dbReference type="ARBA" id="ARBA00022676"/>
    </source>
</evidence>
<proteinExistence type="predicted"/>
<dbReference type="STRING" id="3218.A0A2K1K8L3"/>
<evidence type="ECO:0000256" key="1">
    <source>
        <dbReference type="ARBA" id="ARBA00012687"/>
    </source>
</evidence>
<gene>
    <name evidence="9" type="ORF">PHYPA_012006</name>
</gene>
<dbReference type="GO" id="GO:0016020">
    <property type="term" value="C:membrane"/>
    <property type="evidence" value="ECO:0007669"/>
    <property type="project" value="GOC"/>
</dbReference>
<dbReference type="EnsemblPlants" id="Pp3c8_24310V3.1">
    <property type="protein sequence ID" value="Pp3c8_24310V3.1"/>
    <property type="gene ID" value="Pp3c8_24310"/>
</dbReference>
<dbReference type="Gramene" id="Pp3c8_24310V3.1">
    <property type="protein sequence ID" value="Pp3c8_24310V3.1"/>
    <property type="gene ID" value="Pp3c8_24310"/>
</dbReference>
<keyword evidence="2" id="KW-0444">Lipid biosynthesis</keyword>
<name>A0A2K1K8L3_PHYPA</name>
<dbReference type="GO" id="GO:0008915">
    <property type="term" value="F:lipid-A-disaccharide synthase activity"/>
    <property type="evidence" value="ECO:0007669"/>
    <property type="project" value="UniProtKB-EC"/>
</dbReference>
<dbReference type="GO" id="GO:0005543">
    <property type="term" value="F:phospholipid binding"/>
    <property type="evidence" value="ECO:0000318"/>
    <property type="project" value="GO_Central"/>
</dbReference>
<evidence type="ECO:0000256" key="3">
    <source>
        <dbReference type="ARBA" id="ARBA00022556"/>
    </source>
</evidence>
<reference evidence="9 11" key="2">
    <citation type="journal article" date="2018" name="Plant J.">
        <title>The Physcomitrella patens chromosome-scale assembly reveals moss genome structure and evolution.</title>
        <authorList>
            <person name="Lang D."/>
            <person name="Ullrich K.K."/>
            <person name="Murat F."/>
            <person name="Fuchs J."/>
            <person name="Jenkins J."/>
            <person name="Haas F.B."/>
            <person name="Piednoel M."/>
            <person name="Gundlach H."/>
            <person name="Van Bel M."/>
            <person name="Meyberg R."/>
            <person name="Vives C."/>
            <person name="Morata J."/>
            <person name="Symeonidi A."/>
            <person name="Hiss M."/>
            <person name="Muchero W."/>
            <person name="Kamisugi Y."/>
            <person name="Saleh O."/>
            <person name="Blanc G."/>
            <person name="Decker E.L."/>
            <person name="van Gessel N."/>
            <person name="Grimwood J."/>
            <person name="Hayes R.D."/>
            <person name="Graham S.W."/>
            <person name="Gunter L.E."/>
            <person name="McDaniel S.F."/>
            <person name="Hoernstein S.N.W."/>
            <person name="Larsson A."/>
            <person name="Li F.W."/>
            <person name="Perroud P.F."/>
            <person name="Phillips J."/>
            <person name="Ranjan P."/>
            <person name="Rokshar D.S."/>
            <person name="Rothfels C.J."/>
            <person name="Schneider L."/>
            <person name="Shu S."/>
            <person name="Stevenson D.W."/>
            <person name="Thummler F."/>
            <person name="Tillich M."/>
            <person name="Villarreal Aguilar J.C."/>
            <person name="Widiez T."/>
            <person name="Wong G.K."/>
            <person name="Wymore A."/>
            <person name="Zhang Y."/>
            <person name="Zimmer A.D."/>
            <person name="Quatrano R.S."/>
            <person name="Mayer K.F.X."/>
            <person name="Goodstein D."/>
            <person name="Casacuberta J.M."/>
            <person name="Vandepoele K."/>
            <person name="Reski R."/>
            <person name="Cuming A.C."/>
            <person name="Tuskan G.A."/>
            <person name="Maumus F."/>
            <person name="Salse J."/>
            <person name="Schmutz J."/>
            <person name="Rensing S.A."/>
        </authorList>
    </citation>
    <scope>NUCLEOTIDE SEQUENCE [LARGE SCALE GENOMIC DNA]</scope>
    <source>
        <strain evidence="10 11">cv. Gransden 2004</strain>
    </source>
</reference>
<evidence type="ECO:0000313" key="9">
    <source>
        <dbReference type="EMBL" id="PNR50109.1"/>
    </source>
</evidence>
<keyword evidence="6" id="KW-0443">Lipid metabolism</keyword>
<dbReference type="PANTHER" id="PTHR30372">
    <property type="entry name" value="LIPID-A-DISACCHARIDE SYNTHASE"/>
    <property type="match status" value="1"/>
</dbReference>
<evidence type="ECO:0000256" key="5">
    <source>
        <dbReference type="ARBA" id="ARBA00022679"/>
    </source>
</evidence>
<reference evidence="10" key="3">
    <citation type="submission" date="2020-12" db="UniProtKB">
        <authorList>
            <consortium name="EnsemblPlants"/>
        </authorList>
    </citation>
    <scope>IDENTIFICATION</scope>
</reference>
<reference evidence="9 11" key="1">
    <citation type="journal article" date="2008" name="Science">
        <title>The Physcomitrella genome reveals evolutionary insights into the conquest of land by plants.</title>
        <authorList>
            <person name="Rensing S."/>
            <person name="Lang D."/>
            <person name="Zimmer A."/>
            <person name="Terry A."/>
            <person name="Salamov A."/>
            <person name="Shapiro H."/>
            <person name="Nishiyama T."/>
            <person name="Perroud P.-F."/>
            <person name="Lindquist E."/>
            <person name="Kamisugi Y."/>
            <person name="Tanahashi T."/>
            <person name="Sakakibara K."/>
            <person name="Fujita T."/>
            <person name="Oishi K."/>
            <person name="Shin-I T."/>
            <person name="Kuroki Y."/>
            <person name="Toyoda A."/>
            <person name="Suzuki Y."/>
            <person name="Hashimoto A."/>
            <person name="Yamaguchi K."/>
            <person name="Sugano A."/>
            <person name="Kohara Y."/>
            <person name="Fujiyama A."/>
            <person name="Anterola A."/>
            <person name="Aoki S."/>
            <person name="Ashton N."/>
            <person name="Barbazuk W.B."/>
            <person name="Barker E."/>
            <person name="Bennetzen J."/>
            <person name="Bezanilla M."/>
            <person name="Blankenship R."/>
            <person name="Cho S.H."/>
            <person name="Dutcher S."/>
            <person name="Estelle M."/>
            <person name="Fawcett J.A."/>
            <person name="Gundlach H."/>
            <person name="Hanada K."/>
            <person name="Heyl A."/>
            <person name="Hicks K.A."/>
            <person name="Hugh J."/>
            <person name="Lohr M."/>
            <person name="Mayer K."/>
            <person name="Melkozernov A."/>
            <person name="Murata T."/>
            <person name="Nelson D."/>
            <person name="Pils B."/>
            <person name="Prigge M."/>
            <person name="Reiss B."/>
            <person name="Renner T."/>
            <person name="Rombauts S."/>
            <person name="Rushton P."/>
            <person name="Sanderfoot A."/>
            <person name="Schween G."/>
            <person name="Shiu S.-H."/>
            <person name="Stueber K."/>
            <person name="Theodoulou F.L."/>
            <person name="Tu H."/>
            <person name="Van de Peer Y."/>
            <person name="Verrier P.J."/>
            <person name="Waters E."/>
            <person name="Wood A."/>
            <person name="Yang L."/>
            <person name="Cove D."/>
            <person name="Cuming A."/>
            <person name="Hasebe M."/>
            <person name="Lucas S."/>
            <person name="Mishler D.B."/>
            <person name="Reski R."/>
            <person name="Grigoriev I."/>
            <person name="Quatrano R.S."/>
            <person name="Boore J.L."/>
        </authorList>
    </citation>
    <scope>NUCLEOTIDE SEQUENCE [LARGE SCALE GENOMIC DNA]</scope>
    <source>
        <strain evidence="10 11">cv. Gransden 2004</strain>
    </source>
</reference>
<evidence type="ECO:0000256" key="7">
    <source>
        <dbReference type="ARBA" id="ARBA00048975"/>
    </source>
</evidence>
<dbReference type="InterPro" id="IPR003835">
    <property type="entry name" value="Glyco_trans_19"/>
</dbReference>
<sequence>MLTEGCEDDTYKTGSGDRNYIAPELGEFNPTKPKPWKPNGPVKILQPDGVWVHPHVYGKKRILRFPVRPEVGTGPDGKEVKFREFEKPFYRSNHLNPLPPEQTPSDFKTKYIDPLAPERPDARDWTQRDPQYSVVPQKCYKCKPGPPTHNRLHKAVASGDKKVSISPLKSVIDPEGHLHRKKGGGWMCRKWAPRGQLWPRDGKDLVPRHLINHSPKEWEVREWVHAQDHVAEQERKEAAEDEAFQKLMTDVFGVMRCEGGGVVEEVNSMIAREKNVHADKQAAMYKSWEMHVYHNIQDQIGEKLRKLSPDQISSKLRYEQDRYAKAVGNHKIFCDIMNDAYNPFELSKSKENYVHYNVKNLIDPMKHDLEKEKREKVCMGEPVFQKAQCKETLDLCHWTHDQFRTTMHGHINADDEDATRKPRVMIPGKWYSRPVFWNGDWRWLKEYWNESFPTGGKAMPPKPPDNCETLPRIEKDMVWDSPVKSQRKLQISVENPGF</sequence>
<evidence type="ECO:0000313" key="10">
    <source>
        <dbReference type="EnsemblPlants" id="Pp3c8_24310V3.1"/>
    </source>
</evidence>
<dbReference type="Gramene" id="Pp3c8_24310V3.2">
    <property type="protein sequence ID" value="Pp3c8_24310V3.2"/>
    <property type="gene ID" value="Pp3c8_24310"/>
</dbReference>
<protein>
    <recommendedName>
        <fullName evidence="1">lipid-A-disaccharide synthase</fullName>
        <ecNumber evidence="1">2.4.1.182</ecNumber>
    </recommendedName>
</protein>
<evidence type="ECO:0000256" key="2">
    <source>
        <dbReference type="ARBA" id="ARBA00022516"/>
    </source>
</evidence>
<evidence type="ECO:0000256" key="8">
    <source>
        <dbReference type="SAM" id="MobiDB-lite"/>
    </source>
</evidence>
<dbReference type="EMBL" id="ABEU02000008">
    <property type="protein sequence ID" value="PNR50109.1"/>
    <property type="molecule type" value="Genomic_DNA"/>
</dbReference>
<dbReference type="EnsemblPlants" id="Pp3c8_24310V3.2">
    <property type="protein sequence ID" value="Pp3c8_24310V3.2"/>
    <property type="gene ID" value="Pp3c8_24310"/>
</dbReference>
<evidence type="ECO:0000256" key="6">
    <source>
        <dbReference type="ARBA" id="ARBA00023098"/>
    </source>
</evidence>
<dbReference type="EC" id="2.4.1.182" evidence="1"/>
<dbReference type="PANTHER" id="PTHR30372:SF4">
    <property type="entry name" value="LIPID-A-DISACCHARIDE SYNTHASE, MITOCHONDRIAL-RELATED"/>
    <property type="match status" value="1"/>
</dbReference>
<accession>A0A2K1K8L3</accession>
<keyword evidence="11" id="KW-1185">Reference proteome</keyword>
<evidence type="ECO:0000313" key="11">
    <source>
        <dbReference type="Proteomes" id="UP000006727"/>
    </source>
</evidence>